<sequence length="46" mass="5526">MKSQSLDMEIHFPSHSWHHIGREKLVFWHLPMLSDNCWVHKNVCSP</sequence>
<comment type="caution">
    <text evidence="1">The sequence shown here is derived from an EMBL/GenBank/DDBJ whole genome shotgun (WGS) entry which is preliminary data.</text>
</comment>
<accession>A0ACC0X6I2</accession>
<name>A0ACC0X6I2_9ROSI</name>
<dbReference type="EMBL" id="CM047749">
    <property type="protein sequence ID" value="KAJ0010670.1"/>
    <property type="molecule type" value="Genomic_DNA"/>
</dbReference>
<gene>
    <name evidence="1" type="ORF">Pint_34629</name>
</gene>
<organism evidence="1 2">
    <name type="scientific">Pistacia integerrima</name>
    <dbReference type="NCBI Taxonomy" id="434235"/>
    <lineage>
        <taxon>Eukaryota</taxon>
        <taxon>Viridiplantae</taxon>
        <taxon>Streptophyta</taxon>
        <taxon>Embryophyta</taxon>
        <taxon>Tracheophyta</taxon>
        <taxon>Spermatophyta</taxon>
        <taxon>Magnoliopsida</taxon>
        <taxon>eudicotyledons</taxon>
        <taxon>Gunneridae</taxon>
        <taxon>Pentapetalae</taxon>
        <taxon>rosids</taxon>
        <taxon>malvids</taxon>
        <taxon>Sapindales</taxon>
        <taxon>Anacardiaceae</taxon>
        <taxon>Pistacia</taxon>
    </lineage>
</organism>
<evidence type="ECO:0000313" key="2">
    <source>
        <dbReference type="Proteomes" id="UP001163603"/>
    </source>
</evidence>
<keyword evidence="2" id="KW-1185">Reference proteome</keyword>
<protein>
    <submittedName>
        <fullName evidence="1">Uncharacterized protein</fullName>
    </submittedName>
</protein>
<proteinExistence type="predicted"/>
<evidence type="ECO:0000313" key="1">
    <source>
        <dbReference type="EMBL" id="KAJ0010670.1"/>
    </source>
</evidence>
<reference evidence="2" key="1">
    <citation type="journal article" date="2023" name="G3 (Bethesda)">
        <title>Genome assembly and association tests identify interacting loci associated with vigor, precocity, and sex in interspecific pistachio rootstocks.</title>
        <authorList>
            <person name="Palmer W."/>
            <person name="Jacygrad E."/>
            <person name="Sagayaradj S."/>
            <person name="Cavanaugh K."/>
            <person name="Han R."/>
            <person name="Bertier L."/>
            <person name="Beede B."/>
            <person name="Kafkas S."/>
            <person name="Golino D."/>
            <person name="Preece J."/>
            <person name="Michelmore R."/>
        </authorList>
    </citation>
    <scope>NUCLEOTIDE SEQUENCE [LARGE SCALE GENOMIC DNA]</scope>
</reference>
<dbReference type="Proteomes" id="UP001163603">
    <property type="component" value="Chromosome 14"/>
</dbReference>